<dbReference type="AlphaFoldDB" id="A0A9P6B6J6"/>
<dbReference type="GO" id="GO:0008270">
    <property type="term" value="F:zinc ion binding"/>
    <property type="evidence" value="ECO:0007669"/>
    <property type="project" value="UniProtKB-KW"/>
</dbReference>
<reference evidence="20" key="1">
    <citation type="journal article" date="2020" name="Nat. Commun.">
        <title>Large-scale genome sequencing of mycorrhizal fungi provides insights into the early evolution of symbiotic traits.</title>
        <authorList>
            <person name="Miyauchi S."/>
            <person name="Kiss E."/>
            <person name="Kuo A."/>
            <person name="Drula E."/>
            <person name="Kohler A."/>
            <person name="Sanchez-Garcia M."/>
            <person name="Morin E."/>
            <person name="Andreopoulos B."/>
            <person name="Barry K.W."/>
            <person name="Bonito G."/>
            <person name="Buee M."/>
            <person name="Carver A."/>
            <person name="Chen C."/>
            <person name="Cichocki N."/>
            <person name="Clum A."/>
            <person name="Culley D."/>
            <person name="Crous P.W."/>
            <person name="Fauchery L."/>
            <person name="Girlanda M."/>
            <person name="Hayes R.D."/>
            <person name="Keri Z."/>
            <person name="LaButti K."/>
            <person name="Lipzen A."/>
            <person name="Lombard V."/>
            <person name="Magnuson J."/>
            <person name="Maillard F."/>
            <person name="Murat C."/>
            <person name="Nolan M."/>
            <person name="Ohm R.A."/>
            <person name="Pangilinan J."/>
            <person name="Pereira M.F."/>
            <person name="Perotto S."/>
            <person name="Peter M."/>
            <person name="Pfister S."/>
            <person name="Riley R."/>
            <person name="Sitrit Y."/>
            <person name="Stielow J.B."/>
            <person name="Szollosi G."/>
            <person name="Zifcakova L."/>
            <person name="Stursova M."/>
            <person name="Spatafora J.W."/>
            <person name="Tedersoo L."/>
            <person name="Vaario L.M."/>
            <person name="Yamada A."/>
            <person name="Yan M."/>
            <person name="Wang P."/>
            <person name="Xu J."/>
            <person name="Bruns T."/>
            <person name="Baldrian P."/>
            <person name="Vilgalys R."/>
            <person name="Dunand C."/>
            <person name="Henrissat B."/>
            <person name="Grigoriev I.V."/>
            <person name="Hibbett D."/>
            <person name="Nagy L.G."/>
            <person name="Martin F.M."/>
        </authorList>
    </citation>
    <scope>NUCLEOTIDE SEQUENCE</scope>
    <source>
        <strain evidence="20">UP504</strain>
    </source>
</reference>
<evidence type="ECO:0000256" key="14">
    <source>
        <dbReference type="ARBA" id="ARBA00049447"/>
    </source>
</evidence>
<evidence type="ECO:0000256" key="15">
    <source>
        <dbReference type="ARBA" id="ARBA00049513"/>
    </source>
</evidence>
<evidence type="ECO:0000256" key="4">
    <source>
        <dbReference type="ARBA" id="ARBA00022630"/>
    </source>
</evidence>
<evidence type="ECO:0000256" key="12">
    <source>
        <dbReference type="ARBA" id="ARBA00048266"/>
    </source>
</evidence>
<name>A0A9P6B6J6_9AGAM</name>
<comment type="catalytic activity">
    <reaction evidence="15">
        <text>5,6-dihydrouridine(47) in tRNA + NADP(+) = uridine(47) in tRNA + NADPH + H(+)</text>
        <dbReference type="Rhea" id="RHEA:53360"/>
        <dbReference type="Rhea" id="RHEA-COMP:13539"/>
        <dbReference type="Rhea" id="RHEA-COMP:13540"/>
        <dbReference type="ChEBI" id="CHEBI:15378"/>
        <dbReference type="ChEBI" id="CHEBI:57783"/>
        <dbReference type="ChEBI" id="CHEBI:58349"/>
        <dbReference type="ChEBI" id="CHEBI:65315"/>
        <dbReference type="ChEBI" id="CHEBI:74443"/>
        <dbReference type="EC" id="1.3.1.89"/>
    </reaction>
    <physiologicalReaction direction="right-to-left" evidence="15">
        <dbReference type="Rhea" id="RHEA:53362"/>
    </physiologicalReaction>
</comment>
<evidence type="ECO:0000256" key="18">
    <source>
        <dbReference type="SAM" id="MobiDB-lite"/>
    </source>
</evidence>
<feature type="compositionally biased region" description="Basic residues" evidence="18">
    <location>
        <begin position="121"/>
        <end position="135"/>
    </location>
</feature>
<dbReference type="EC" id="1.3.1.89" evidence="2 17"/>
<keyword evidence="4 17" id="KW-0285">Flavoprotein</keyword>
<evidence type="ECO:0000256" key="2">
    <source>
        <dbReference type="ARBA" id="ARBA00012376"/>
    </source>
</evidence>
<dbReference type="PANTHER" id="PTHR45846:SF1">
    <property type="entry name" value="TRNA-DIHYDROURIDINE(47) SYNTHASE [NAD(P)(+)]-LIKE"/>
    <property type="match status" value="1"/>
</dbReference>
<evidence type="ECO:0000313" key="20">
    <source>
        <dbReference type="EMBL" id="KAF9518668.1"/>
    </source>
</evidence>
<dbReference type="PROSITE" id="PS01136">
    <property type="entry name" value="UPF0034"/>
    <property type="match status" value="1"/>
</dbReference>
<dbReference type="InterPro" id="IPR000571">
    <property type="entry name" value="Znf_CCCH"/>
</dbReference>
<dbReference type="PANTHER" id="PTHR45846">
    <property type="entry name" value="TRNA-DIHYDROURIDINE(47) SYNTHASE [NAD(P)(+)]-LIKE"/>
    <property type="match status" value="1"/>
</dbReference>
<comment type="caution">
    <text evidence="20">The sequence shown here is derived from an EMBL/GenBank/DDBJ whole genome shotgun (WGS) entry which is preliminary data.</text>
</comment>
<evidence type="ECO:0000256" key="9">
    <source>
        <dbReference type="ARBA" id="ARBA00022857"/>
    </source>
</evidence>
<protein>
    <recommendedName>
        <fullName evidence="3 17">tRNA-dihydrouridine(47) synthase [NAD(P)(+)]</fullName>
        <ecNumber evidence="2 17">1.3.1.89</ecNumber>
    </recommendedName>
    <alternativeName>
        <fullName evidence="17">tRNA-dihydrouridine synthase 3</fullName>
    </alternativeName>
</protein>
<dbReference type="GO" id="GO:0102265">
    <property type="term" value="F:tRNA-dihydrouridine47 synthase activity"/>
    <property type="evidence" value="ECO:0007669"/>
    <property type="project" value="UniProtKB-EC"/>
</dbReference>
<comment type="similarity">
    <text evidence="17">Belongs to the dus family. Dus3 subfamily.</text>
</comment>
<dbReference type="Gene3D" id="3.20.20.70">
    <property type="entry name" value="Aldolase class I"/>
    <property type="match status" value="1"/>
</dbReference>
<dbReference type="PROSITE" id="PS50103">
    <property type="entry name" value="ZF_C3H1"/>
    <property type="match status" value="1"/>
</dbReference>
<evidence type="ECO:0000256" key="17">
    <source>
        <dbReference type="RuleBase" id="RU291113"/>
    </source>
</evidence>
<dbReference type="InterPro" id="IPR035587">
    <property type="entry name" value="DUS-like_FMN-bd"/>
</dbReference>
<evidence type="ECO:0000256" key="16">
    <source>
        <dbReference type="PROSITE-ProRule" id="PRU00723"/>
    </source>
</evidence>
<sequence length="688" mass="76051">MQTLQRLGHNVDEAKTSRIFRPQSDVALDSLQRERDENWVVSGELPTMGVIVTKDSVTLTAQEGYSLHPASRGNILQLFSRFLIYDRPPISIDDDLAEAGKDSQGEVDTRSAPNGDEPPGKKPRLSGAQKKKLARGAKQTGANKGRHFAKAKPKDLSWSAHPPLISSCAPFLPPHEARSSDLVPSVDLSTACPIFLEKGCCKHGFKCRFLGGHIRHTDSANGDIFALAILRDETVELSRIGQTKEGNAIDPGVLKQLRSRKYATPLADAYLLELETNNAQRGDDSASAEPSLPLPQDSEISVETDTPDVPSRPSEKKRLHWAGQTYLAPLTTVGNLPFRRLACSLGADITCSEMALSHSLLSGSKEEWSLVRRHPSEKTFGVQIAGGKPGLLTRASEVLAQEIGSGNLNGIDFVDLNCGCPIDIVFQTGAGAALLDTPSKLGKIVLGMNRALGDIPLTIKVRMGVKDGKNTAHKLVPRLRSWGVGGMTIHGRTRQQRYTKLADWDYIKPVSMSFATKLRTTTPPQFRYLVGEMCILPRLTGIAWENMVWHGIMIGRGALIKPWIFTEIKERREWDISSRERLELIRKYAEFGLNHWGSDSMGVNTTRRYLCEALSFQYRYVPIGLLEVMPGRINDRPPAFRGRDELETLLASPRSTDWVKISEMFLGPTPEDWNFIPKHKSNAVEGQG</sequence>
<evidence type="ECO:0000256" key="8">
    <source>
        <dbReference type="ARBA" id="ARBA00022771"/>
    </source>
</evidence>
<keyword evidence="5 17" id="KW-0288">FMN</keyword>
<dbReference type="Pfam" id="PF01207">
    <property type="entry name" value="Dus"/>
    <property type="match status" value="1"/>
</dbReference>
<dbReference type="CDD" id="cd02801">
    <property type="entry name" value="DUS_like_FMN"/>
    <property type="match status" value="1"/>
</dbReference>
<evidence type="ECO:0000256" key="11">
    <source>
        <dbReference type="ARBA" id="ARBA00023027"/>
    </source>
</evidence>
<organism evidence="20 21">
    <name type="scientific">Hydnum rufescens UP504</name>
    <dbReference type="NCBI Taxonomy" id="1448309"/>
    <lineage>
        <taxon>Eukaryota</taxon>
        <taxon>Fungi</taxon>
        <taxon>Dikarya</taxon>
        <taxon>Basidiomycota</taxon>
        <taxon>Agaricomycotina</taxon>
        <taxon>Agaricomycetes</taxon>
        <taxon>Cantharellales</taxon>
        <taxon>Hydnaceae</taxon>
        <taxon>Hydnum</taxon>
    </lineage>
</organism>
<keyword evidence="16 17" id="KW-0862">Zinc</keyword>
<feature type="domain" description="C3H1-type" evidence="19">
    <location>
        <begin position="191"/>
        <end position="216"/>
    </location>
</feature>
<keyword evidence="16 17" id="KW-0479">Metal-binding</keyword>
<feature type="compositionally biased region" description="Basic and acidic residues" evidence="18">
    <location>
        <begin position="98"/>
        <end position="109"/>
    </location>
</feature>
<dbReference type="GO" id="GO:0003723">
    <property type="term" value="F:RNA binding"/>
    <property type="evidence" value="ECO:0007669"/>
    <property type="project" value="TreeGrafter"/>
</dbReference>
<comment type="catalytic activity">
    <reaction evidence="12">
        <text>5,6-dihydrouridine(47) in tRNA + NAD(+) = uridine(47) in tRNA + NADH + H(+)</text>
        <dbReference type="Rhea" id="RHEA:53364"/>
        <dbReference type="Rhea" id="RHEA-COMP:13539"/>
        <dbReference type="Rhea" id="RHEA-COMP:13540"/>
        <dbReference type="ChEBI" id="CHEBI:15378"/>
        <dbReference type="ChEBI" id="CHEBI:57540"/>
        <dbReference type="ChEBI" id="CHEBI:57945"/>
        <dbReference type="ChEBI" id="CHEBI:65315"/>
        <dbReference type="ChEBI" id="CHEBI:74443"/>
        <dbReference type="EC" id="1.3.1.89"/>
    </reaction>
    <physiologicalReaction direction="right-to-left" evidence="12">
        <dbReference type="Rhea" id="RHEA:53366"/>
    </physiologicalReaction>
</comment>
<comment type="catalytic activity">
    <reaction evidence="14">
        <text>a 5,6-dihydrouridine in mRNA + NADP(+) = a uridine in mRNA + NADPH + H(+)</text>
        <dbReference type="Rhea" id="RHEA:69855"/>
        <dbReference type="Rhea" id="RHEA-COMP:14658"/>
        <dbReference type="Rhea" id="RHEA-COMP:17789"/>
        <dbReference type="ChEBI" id="CHEBI:15378"/>
        <dbReference type="ChEBI" id="CHEBI:57783"/>
        <dbReference type="ChEBI" id="CHEBI:58349"/>
        <dbReference type="ChEBI" id="CHEBI:65315"/>
        <dbReference type="ChEBI" id="CHEBI:74443"/>
    </reaction>
    <physiologicalReaction direction="right-to-left" evidence="14">
        <dbReference type="Rhea" id="RHEA:69857"/>
    </physiologicalReaction>
</comment>
<keyword evidence="6" id="KW-0507">mRNA processing</keyword>
<dbReference type="InterPro" id="IPR018517">
    <property type="entry name" value="tRNA_hU_synthase_CS"/>
</dbReference>
<comment type="catalytic activity">
    <reaction evidence="13">
        <text>a 5,6-dihydrouridine in mRNA + NAD(+) = a uridine in mRNA + NADH + H(+)</text>
        <dbReference type="Rhea" id="RHEA:69851"/>
        <dbReference type="Rhea" id="RHEA-COMP:14658"/>
        <dbReference type="Rhea" id="RHEA-COMP:17789"/>
        <dbReference type="ChEBI" id="CHEBI:15378"/>
        <dbReference type="ChEBI" id="CHEBI:57540"/>
        <dbReference type="ChEBI" id="CHEBI:57945"/>
        <dbReference type="ChEBI" id="CHEBI:65315"/>
        <dbReference type="ChEBI" id="CHEBI:74443"/>
    </reaction>
    <physiologicalReaction direction="right-to-left" evidence="13">
        <dbReference type="Rhea" id="RHEA:69853"/>
    </physiologicalReaction>
</comment>
<dbReference type="EMBL" id="MU128923">
    <property type="protein sequence ID" value="KAF9518668.1"/>
    <property type="molecule type" value="Genomic_DNA"/>
</dbReference>
<evidence type="ECO:0000256" key="1">
    <source>
        <dbReference type="ARBA" id="ARBA00001917"/>
    </source>
</evidence>
<proteinExistence type="inferred from homology"/>
<keyword evidence="8 16" id="KW-0863">Zinc-finger</keyword>
<evidence type="ECO:0000256" key="7">
    <source>
        <dbReference type="ARBA" id="ARBA00022694"/>
    </source>
</evidence>
<gene>
    <name evidence="20" type="ORF">BS47DRAFT_1370980</name>
</gene>
<keyword evidence="21" id="KW-1185">Reference proteome</keyword>
<dbReference type="SUPFAM" id="SSF51395">
    <property type="entry name" value="FMN-linked oxidoreductases"/>
    <property type="match status" value="2"/>
</dbReference>
<keyword evidence="11 17" id="KW-0520">NAD</keyword>
<evidence type="ECO:0000256" key="5">
    <source>
        <dbReference type="ARBA" id="ARBA00022643"/>
    </source>
</evidence>
<keyword evidence="7 17" id="KW-0819">tRNA processing</keyword>
<comment type="function">
    <text evidence="17">Catalyzes the synthesis of dihydrouridine, a modified base found in the D-loop of most tRNAs. Specifically modifies U47 in cytoplasmic tRNAs.</text>
</comment>
<evidence type="ECO:0000256" key="10">
    <source>
        <dbReference type="ARBA" id="ARBA00023002"/>
    </source>
</evidence>
<feature type="zinc finger region" description="C3H1-type" evidence="16">
    <location>
        <begin position="191"/>
        <end position="216"/>
    </location>
</feature>
<dbReference type="GO" id="GO:0006397">
    <property type="term" value="P:mRNA processing"/>
    <property type="evidence" value="ECO:0007669"/>
    <property type="project" value="UniProtKB-KW"/>
</dbReference>
<feature type="region of interest" description="Disordered" evidence="18">
    <location>
        <begin position="280"/>
        <end position="317"/>
    </location>
</feature>
<evidence type="ECO:0000256" key="13">
    <source>
        <dbReference type="ARBA" id="ARBA00048342"/>
    </source>
</evidence>
<feature type="region of interest" description="Disordered" evidence="18">
    <location>
        <begin position="94"/>
        <end position="155"/>
    </location>
</feature>
<dbReference type="GO" id="GO:0050660">
    <property type="term" value="F:flavin adenine dinucleotide binding"/>
    <property type="evidence" value="ECO:0007669"/>
    <property type="project" value="UniProtKB-UniRule"/>
</dbReference>
<evidence type="ECO:0000256" key="6">
    <source>
        <dbReference type="ARBA" id="ARBA00022664"/>
    </source>
</evidence>
<dbReference type="OrthoDB" id="259935at2759"/>
<evidence type="ECO:0000256" key="3">
    <source>
        <dbReference type="ARBA" id="ARBA00022143"/>
    </source>
</evidence>
<keyword evidence="9 17" id="KW-0521">NADP</keyword>
<accession>A0A9P6B6J6</accession>
<dbReference type="InterPro" id="IPR013785">
    <property type="entry name" value="Aldolase_TIM"/>
</dbReference>
<evidence type="ECO:0000313" key="21">
    <source>
        <dbReference type="Proteomes" id="UP000886523"/>
    </source>
</evidence>
<evidence type="ECO:0000259" key="19">
    <source>
        <dbReference type="PROSITE" id="PS50103"/>
    </source>
</evidence>
<dbReference type="Proteomes" id="UP000886523">
    <property type="component" value="Unassembled WGS sequence"/>
</dbReference>
<keyword evidence="10 17" id="KW-0560">Oxidoreductase</keyword>
<comment type="cofactor">
    <cofactor evidence="1 17">
        <name>FMN</name>
        <dbReference type="ChEBI" id="CHEBI:58210"/>
    </cofactor>
</comment>